<evidence type="ECO:0000313" key="5">
    <source>
        <dbReference type="Proteomes" id="UP000240429"/>
    </source>
</evidence>
<dbReference type="SUPFAM" id="SSF56801">
    <property type="entry name" value="Acetyl-CoA synthetase-like"/>
    <property type="match status" value="1"/>
</dbReference>
<evidence type="ECO:0000256" key="1">
    <source>
        <dbReference type="ARBA" id="ARBA00022741"/>
    </source>
</evidence>
<reference evidence="4 5" key="1">
    <citation type="submission" date="2018-03" db="EMBL/GenBank/DDBJ databases">
        <title>Streptomyces dioscori sp. nov., a novel endophytic actinobacterium isolated from bulbil of Dioscorea bulbifera L.</title>
        <authorList>
            <person name="Zhikuan W."/>
        </authorList>
    </citation>
    <scope>NUCLEOTIDE SEQUENCE [LARGE SCALE GENOMIC DNA]</scope>
    <source>
        <strain evidence="4 5">A217</strain>
    </source>
</reference>
<dbReference type="Gene3D" id="3.40.50.12780">
    <property type="entry name" value="N-terminal domain of ligase-like"/>
    <property type="match status" value="1"/>
</dbReference>
<dbReference type="Pfam" id="PF23562">
    <property type="entry name" value="AMP-binding_C_3"/>
    <property type="match status" value="1"/>
</dbReference>
<dbReference type="AlphaFoldDB" id="A0A2P8Q9H6"/>
<dbReference type="CDD" id="cd05907">
    <property type="entry name" value="VL_LC_FACS_like"/>
    <property type="match status" value="1"/>
</dbReference>
<dbReference type="InterPro" id="IPR020845">
    <property type="entry name" value="AMP-binding_CS"/>
</dbReference>
<evidence type="ECO:0000256" key="2">
    <source>
        <dbReference type="ARBA" id="ARBA00022840"/>
    </source>
</evidence>
<feature type="domain" description="AMP-dependent synthetase/ligase" evidence="3">
    <location>
        <begin position="83"/>
        <end position="441"/>
    </location>
</feature>
<organism evidence="4 5">
    <name type="scientific">Streptomyces dioscori</name>
    <dbReference type="NCBI Taxonomy" id="2109333"/>
    <lineage>
        <taxon>Bacteria</taxon>
        <taxon>Bacillati</taxon>
        <taxon>Actinomycetota</taxon>
        <taxon>Actinomycetes</taxon>
        <taxon>Kitasatosporales</taxon>
        <taxon>Streptomycetaceae</taxon>
        <taxon>Streptomyces</taxon>
        <taxon>Streptomyces aurantiacus group</taxon>
    </lineage>
</organism>
<keyword evidence="1" id="KW-0547">Nucleotide-binding</keyword>
<keyword evidence="4" id="KW-0436">Ligase</keyword>
<dbReference type="Proteomes" id="UP000240429">
    <property type="component" value="Unassembled WGS sequence"/>
</dbReference>
<accession>A0A2P8Q9H6</accession>
<proteinExistence type="predicted"/>
<keyword evidence="5" id="KW-1185">Reference proteome</keyword>
<comment type="caution">
    <text evidence="4">The sequence shown here is derived from an EMBL/GenBank/DDBJ whole genome shotgun (WGS) entry which is preliminary data.</text>
</comment>
<dbReference type="InterPro" id="IPR000873">
    <property type="entry name" value="AMP-dep_synth/lig_dom"/>
</dbReference>
<dbReference type="GO" id="GO:0016020">
    <property type="term" value="C:membrane"/>
    <property type="evidence" value="ECO:0007669"/>
    <property type="project" value="TreeGrafter"/>
</dbReference>
<name>A0A2P8Q9H6_9ACTN</name>
<protein>
    <submittedName>
        <fullName evidence="4">Long-chain fatty acid--CoA ligase</fullName>
    </submittedName>
</protein>
<dbReference type="GO" id="GO:0005524">
    <property type="term" value="F:ATP binding"/>
    <property type="evidence" value="ECO:0007669"/>
    <property type="project" value="UniProtKB-KW"/>
</dbReference>
<gene>
    <name evidence="4" type="ORF">C6Y14_12025</name>
</gene>
<sequence length="614" mass="65826">MSRSCCRLPTQPAAERFRTVDNRRVPVRTGIKFGDPPRTPCIRGAVNWPARGAGPGICRGGTKMMTAGIREPMADFGSLCAAFQATVRERPDETALTDARGTTELTWAECAQRVERLAGALAALGVGPGDTVALLLRNRPEFTLLDTAAMHLGAVPWSVYPTSSPEQIRFMLNGVITRVVVGERDLLAHAGDLRDGTSVRHVVDVDDLDALPATPASFDFAAAWRAVGPESPLTIIWTSGTTGDPKPVELSHGAMTAMLRSLTRLGGLERGGRVISCLPSAHVADRWMAHYWWMALGMRVTCLADGARILDELPHVRPTFFGSVPRVWEKLRAVLESQGVDPAHLTRNEAEAVRHRIGLGEARLLVAGAAPLTVATLTFFTALGLPLTEVWGLSETCGVLTANPPGDRRPGTVGVPLDGAAVCIAADGEVLARGPQLLTGYRGRPGATAAAVVDGWLHTGDLGELDEDGYLTITGRKKDIIINSSGKNMSPVAIENALKSAGPLIGQACVLGDDRPYNVALLVVDPDAVRAWAAAHGLDHRPYASLTGEESLLAEVAAEVAAANSRLSRVEQVRRWRVMHADWLADSDELTPTMKLRRSRVAHKYVSLIDALYE</sequence>
<dbReference type="Pfam" id="PF00501">
    <property type="entry name" value="AMP-binding"/>
    <property type="match status" value="1"/>
</dbReference>
<dbReference type="PANTHER" id="PTHR43272:SF33">
    <property type="entry name" value="AMP-BINDING DOMAIN-CONTAINING PROTEIN-RELATED"/>
    <property type="match status" value="1"/>
</dbReference>
<dbReference type="GO" id="GO:0004467">
    <property type="term" value="F:long-chain fatty acid-CoA ligase activity"/>
    <property type="evidence" value="ECO:0007669"/>
    <property type="project" value="TreeGrafter"/>
</dbReference>
<evidence type="ECO:0000259" key="3">
    <source>
        <dbReference type="Pfam" id="PF00501"/>
    </source>
</evidence>
<dbReference type="InterPro" id="IPR042099">
    <property type="entry name" value="ANL_N_sf"/>
</dbReference>
<evidence type="ECO:0000313" key="4">
    <source>
        <dbReference type="EMBL" id="PSM42912.1"/>
    </source>
</evidence>
<dbReference type="EMBL" id="PYBJ01000007">
    <property type="protein sequence ID" value="PSM42912.1"/>
    <property type="molecule type" value="Genomic_DNA"/>
</dbReference>
<keyword evidence="2" id="KW-0067">ATP-binding</keyword>
<dbReference type="PROSITE" id="PS00455">
    <property type="entry name" value="AMP_BINDING"/>
    <property type="match status" value="1"/>
</dbReference>
<dbReference type="PANTHER" id="PTHR43272">
    <property type="entry name" value="LONG-CHAIN-FATTY-ACID--COA LIGASE"/>
    <property type="match status" value="1"/>
</dbReference>